<reference evidence="6 7" key="1">
    <citation type="submission" date="2019-09" db="EMBL/GenBank/DDBJ databases">
        <title>Goodfellowia gen. nov., a new genus of the Pseudonocardineae related to Actinoalloteichus, containing Goodfellowia coeruleoviolacea gen. nov., comb. nov. gen. nov., comb. nov.</title>
        <authorList>
            <person name="Labeda D."/>
        </authorList>
    </citation>
    <scope>NUCLEOTIDE SEQUENCE [LARGE SCALE GENOMIC DNA]</scope>
    <source>
        <strain evidence="6 7">AN110305</strain>
    </source>
</reference>
<dbReference type="Gene3D" id="3.40.50.1820">
    <property type="entry name" value="alpha/beta hydrolase"/>
    <property type="match status" value="1"/>
</dbReference>
<dbReference type="InterPro" id="IPR050309">
    <property type="entry name" value="Type-B_Carboxylest/Lipase"/>
</dbReference>
<dbReference type="GO" id="GO:0016787">
    <property type="term" value="F:hydrolase activity"/>
    <property type="evidence" value="ECO:0007669"/>
    <property type="project" value="UniProtKB-KW"/>
</dbReference>
<gene>
    <name evidence="6" type="ORF">F0L68_25190</name>
</gene>
<evidence type="ECO:0000313" key="7">
    <source>
        <dbReference type="Proteomes" id="UP000323454"/>
    </source>
</evidence>
<dbReference type="InterPro" id="IPR002018">
    <property type="entry name" value="CarbesteraseB"/>
</dbReference>
<dbReference type="Pfam" id="PF00135">
    <property type="entry name" value="COesterase"/>
    <property type="match status" value="1"/>
</dbReference>
<dbReference type="EMBL" id="VUOB01000046">
    <property type="protein sequence ID" value="KAA2257256.1"/>
    <property type="molecule type" value="Genomic_DNA"/>
</dbReference>
<comment type="similarity">
    <text evidence="1 3">Belongs to the type-B carboxylesterase/lipase family.</text>
</comment>
<dbReference type="EC" id="3.1.1.-" evidence="3"/>
<feature type="chain" id="PRO_5023158590" description="Carboxylic ester hydrolase" evidence="3">
    <location>
        <begin position="32"/>
        <end position="532"/>
    </location>
</feature>
<dbReference type="PROSITE" id="PS00122">
    <property type="entry name" value="CARBOXYLESTERASE_B_1"/>
    <property type="match status" value="1"/>
</dbReference>
<name>A0A5B2X212_9PSEU</name>
<dbReference type="OrthoDB" id="4308422at2"/>
<evidence type="ECO:0000256" key="4">
    <source>
        <dbReference type="SAM" id="MobiDB-lite"/>
    </source>
</evidence>
<feature type="signal peptide" evidence="3">
    <location>
        <begin position="1"/>
        <end position="31"/>
    </location>
</feature>
<reference evidence="6 7" key="2">
    <citation type="submission" date="2019-09" db="EMBL/GenBank/DDBJ databases">
        <authorList>
            <person name="Jin C."/>
        </authorList>
    </citation>
    <scope>NUCLEOTIDE SEQUENCE [LARGE SCALE GENOMIC DNA]</scope>
    <source>
        <strain evidence="6 7">AN110305</strain>
    </source>
</reference>
<dbReference type="InterPro" id="IPR029058">
    <property type="entry name" value="AB_hydrolase_fold"/>
</dbReference>
<dbReference type="Proteomes" id="UP000323454">
    <property type="component" value="Unassembled WGS sequence"/>
</dbReference>
<dbReference type="SUPFAM" id="SSF53474">
    <property type="entry name" value="alpha/beta-Hydrolases"/>
    <property type="match status" value="1"/>
</dbReference>
<keyword evidence="3" id="KW-0732">Signal</keyword>
<organism evidence="6 7">
    <name type="scientific">Solihabitans fulvus</name>
    <dbReference type="NCBI Taxonomy" id="1892852"/>
    <lineage>
        <taxon>Bacteria</taxon>
        <taxon>Bacillati</taxon>
        <taxon>Actinomycetota</taxon>
        <taxon>Actinomycetes</taxon>
        <taxon>Pseudonocardiales</taxon>
        <taxon>Pseudonocardiaceae</taxon>
        <taxon>Solihabitans</taxon>
    </lineage>
</organism>
<accession>A0A5B2X212</accession>
<dbReference type="PANTHER" id="PTHR11559">
    <property type="entry name" value="CARBOXYLESTERASE"/>
    <property type="match status" value="1"/>
</dbReference>
<evidence type="ECO:0000256" key="3">
    <source>
        <dbReference type="RuleBase" id="RU361235"/>
    </source>
</evidence>
<evidence type="ECO:0000256" key="2">
    <source>
        <dbReference type="ARBA" id="ARBA00022801"/>
    </source>
</evidence>
<dbReference type="InterPro" id="IPR019826">
    <property type="entry name" value="Carboxylesterase_B_AS"/>
</dbReference>
<keyword evidence="2 3" id="KW-0378">Hydrolase</keyword>
<feature type="domain" description="Carboxylesterase type B" evidence="5">
    <location>
        <begin position="40"/>
        <end position="528"/>
    </location>
</feature>
<evidence type="ECO:0000313" key="6">
    <source>
        <dbReference type="EMBL" id="KAA2257256.1"/>
    </source>
</evidence>
<feature type="region of interest" description="Disordered" evidence="4">
    <location>
        <begin position="68"/>
        <end position="110"/>
    </location>
</feature>
<dbReference type="AlphaFoldDB" id="A0A5B2X212"/>
<sequence>MTMGKQRRALRLLAAAAVVGAMIGSAGPVLAAEDGGGGGAVVRTDAGPVRGIVSSDHRTFQGIPFAAPPVGELRWQPPRPPQPWTEPRDATVPGNRCAQSPGGGPPSTTEDCLYLNVTTPTTQPHGRLRPVMLWVHGGGNSYGSANDFDTHRMAVGGDVVVITTNYRLGVFGFFGHENLADSGDFGLEDQQAALRWAQRNAAAFGGDPGNVTLFGESGGAFDVCAQLTSPLSAGLFQRVIIESGTCSSNWPRNGVVYGLPASAAFVDVDRVRDNGAALARAHGCAGATAVDCLRRVPAADLANDPLAAGLTPVAYGSVALPERPDRALADGRFHRVPILSGNTRDEGRLTAAFSPQPFTEDRYRGLLADAFGDRAQEVAARYPSSAFGSPGLAWGAVLTDRVWACAHMADDRQLAARTATYAYEFADRHAPTGYFTFPSDIPAGAFHSSELAYLFDVAGFTAVLTPQQQLLANQLIGYWTRFAATGDPNGPGLPAWSPIRDSRVQSLAPGDGGIHQVNSGVEHDCRFWSTLD</sequence>
<protein>
    <recommendedName>
        <fullName evidence="3">Carboxylic ester hydrolase</fullName>
        <ecNumber evidence="3">3.1.1.-</ecNumber>
    </recommendedName>
</protein>
<evidence type="ECO:0000259" key="5">
    <source>
        <dbReference type="Pfam" id="PF00135"/>
    </source>
</evidence>
<evidence type="ECO:0000256" key="1">
    <source>
        <dbReference type="ARBA" id="ARBA00005964"/>
    </source>
</evidence>
<comment type="caution">
    <text evidence="6">The sequence shown here is derived from an EMBL/GenBank/DDBJ whole genome shotgun (WGS) entry which is preliminary data.</text>
</comment>
<keyword evidence="7" id="KW-1185">Reference proteome</keyword>
<proteinExistence type="inferred from homology"/>